<evidence type="ECO:0008006" key="4">
    <source>
        <dbReference type="Google" id="ProtNLM"/>
    </source>
</evidence>
<dbReference type="Proteomes" id="UP000009175">
    <property type="component" value="Chromosome"/>
</dbReference>
<reference evidence="2 3" key="1">
    <citation type="submission" date="2006-12" db="EMBL/GenBank/DDBJ databases">
        <title>Complete sequence of Shewanella amazonensis SB2B.</title>
        <authorList>
            <consortium name="US DOE Joint Genome Institute"/>
            <person name="Copeland A."/>
            <person name="Lucas S."/>
            <person name="Lapidus A."/>
            <person name="Barry K."/>
            <person name="Detter J.C."/>
            <person name="Glavina del Rio T."/>
            <person name="Hammon N."/>
            <person name="Israni S."/>
            <person name="Dalin E."/>
            <person name="Tice H."/>
            <person name="Pitluck S."/>
            <person name="Munk A.C."/>
            <person name="Brettin T."/>
            <person name="Bruce D."/>
            <person name="Han C."/>
            <person name="Tapia R."/>
            <person name="Gilna P."/>
            <person name="Schmutz J."/>
            <person name="Larimer F."/>
            <person name="Land M."/>
            <person name="Hauser L."/>
            <person name="Kyrpides N."/>
            <person name="Mikhailova N."/>
            <person name="Fredrickson J."/>
            <person name="Richardson P."/>
        </authorList>
    </citation>
    <scope>NUCLEOTIDE SEQUENCE [LARGE SCALE GENOMIC DNA]</scope>
    <source>
        <strain evidence="3">ATCC BAA-1098 / SB2B</strain>
    </source>
</reference>
<dbReference type="eggNOG" id="ENOG5033IZN">
    <property type="taxonomic scope" value="Bacteria"/>
</dbReference>
<keyword evidence="3" id="KW-1185">Reference proteome</keyword>
<keyword evidence="1" id="KW-0472">Membrane</keyword>
<evidence type="ECO:0000313" key="3">
    <source>
        <dbReference type="Proteomes" id="UP000009175"/>
    </source>
</evidence>
<feature type="transmembrane region" description="Helical" evidence="1">
    <location>
        <begin position="6"/>
        <end position="24"/>
    </location>
</feature>
<organism evidence="2 3">
    <name type="scientific">Shewanella amazonensis (strain ATCC BAA-1098 / SB2B)</name>
    <dbReference type="NCBI Taxonomy" id="326297"/>
    <lineage>
        <taxon>Bacteria</taxon>
        <taxon>Pseudomonadati</taxon>
        <taxon>Pseudomonadota</taxon>
        <taxon>Gammaproteobacteria</taxon>
        <taxon>Alteromonadales</taxon>
        <taxon>Shewanellaceae</taxon>
        <taxon>Shewanella</taxon>
    </lineage>
</organism>
<dbReference type="AlphaFoldDB" id="A1S5Z6"/>
<dbReference type="KEGG" id="saz:Sama_1595"/>
<dbReference type="HOGENOM" id="CLU_199104_0_0_6"/>
<dbReference type="RefSeq" id="WP_011759710.1">
    <property type="nucleotide sequence ID" value="NC_008700.1"/>
</dbReference>
<evidence type="ECO:0000256" key="1">
    <source>
        <dbReference type="SAM" id="Phobius"/>
    </source>
</evidence>
<protein>
    <recommendedName>
        <fullName evidence="4">Phage shock protein B</fullName>
    </recommendedName>
</protein>
<name>A1S5Z6_SHEAM</name>
<evidence type="ECO:0000313" key="2">
    <source>
        <dbReference type="EMBL" id="ABL99802.1"/>
    </source>
</evidence>
<dbReference type="OrthoDB" id="6268604at2"/>
<proteinExistence type="predicted"/>
<keyword evidence="1" id="KW-1133">Transmembrane helix</keyword>
<dbReference type="EMBL" id="CP000507">
    <property type="protein sequence ID" value="ABL99802.1"/>
    <property type="molecule type" value="Genomic_DNA"/>
</dbReference>
<accession>A1S5Z6</accession>
<dbReference type="STRING" id="326297.Sama_1595"/>
<sequence>MSIPMLALFIPILAITCGFVLQFMRLRERQQLLGSEHKAELAILHGEINQLKSRIEVLEKLVTDEGFDLEREINRMKGE</sequence>
<keyword evidence="1" id="KW-0812">Transmembrane</keyword>
<gene>
    <name evidence="2" type="ordered locus">Sama_1595</name>
</gene>